<dbReference type="Gene3D" id="3.20.20.150">
    <property type="entry name" value="Divalent-metal-dependent TIM barrel enzymes"/>
    <property type="match status" value="1"/>
</dbReference>
<feature type="domain" description="Xylose isomerase-like TIM barrel" evidence="1">
    <location>
        <begin position="19"/>
        <end position="304"/>
    </location>
</feature>
<dbReference type="InterPro" id="IPR036237">
    <property type="entry name" value="Xyl_isomerase-like_sf"/>
</dbReference>
<dbReference type="AlphaFoldDB" id="A0A060QIX1"/>
<dbReference type="Pfam" id="PF01261">
    <property type="entry name" value="AP_endonuc_2"/>
    <property type="match status" value="1"/>
</dbReference>
<dbReference type="InterPro" id="IPR013022">
    <property type="entry name" value="Xyl_isomerase-like_TIM-brl"/>
</dbReference>
<reference evidence="2 3" key="2">
    <citation type="journal article" date="2014" name="PLoS ONE">
        <title>Evolution of mitochondria reconstructed from the energy metabolism of living bacteria.</title>
        <authorList>
            <person name="Degli Esposti M."/>
            <person name="Chouaia B."/>
            <person name="Comandatore F."/>
            <person name="Crotti E."/>
            <person name="Sassera D."/>
            <person name="Lievens P.M."/>
            <person name="Daffonchio D."/>
            <person name="Bandi C."/>
        </authorList>
    </citation>
    <scope>NUCLEOTIDE SEQUENCE [LARGE SCALE GENOMIC DNA]</scope>
    <source>
        <strain evidence="2 3">SF2.1</strain>
    </source>
</reference>
<dbReference type="PANTHER" id="PTHR12110:SF21">
    <property type="entry name" value="XYLOSE ISOMERASE-LIKE TIM BARREL DOMAIN-CONTAINING PROTEIN"/>
    <property type="match status" value="1"/>
</dbReference>
<proteinExistence type="predicted"/>
<accession>A0A060QIX1</accession>
<gene>
    <name evidence="2" type="ORF">ASAP_2870</name>
</gene>
<dbReference type="Proteomes" id="UP000027583">
    <property type="component" value="Unassembled WGS sequence"/>
</dbReference>
<evidence type="ECO:0000259" key="1">
    <source>
        <dbReference type="Pfam" id="PF01261"/>
    </source>
</evidence>
<dbReference type="PANTHER" id="PTHR12110">
    <property type="entry name" value="HYDROXYPYRUVATE ISOMERASE"/>
    <property type="match status" value="1"/>
</dbReference>
<sequence length="319" mass="35616">MKIGFVSDSLGKLSFEAMLDQAVALGVSGVEVNTGGWSPAPHVDLMELRQSAEARRRFVRAFEQRDLEIIALNVNGNPLHPVDTRQGQDLEETIRLAGDLGIGTICTMSGLPEGQEGDRLPNWVVSSWPPEGQVAKEWQLRERLLPYWERILRMAPDHGITRIALELHGGQWAYNVPNFLRLREALDPMIGANLDPSHMFWMGADPIAAIDALGDAIFHVHAKDAGFNEARRGVTSNLENGPLGLPSARAWSYLTLGYGHDTLWWRQFCYRLRMVGYDGWLSIEHEDPLLDAVEGLERSVTLLREVMPVALGGFNQMDI</sequence>
<dbReference type="SUPFAM" id="SSF51658">
    <property type="entry name" value="Xylose isomerase-like"/>
    <property type="match status" value="1"/>
</dbReference>
<dbReference type="EC" id="5.3.99.-" evidence="2"/>
<dbReference type="GO" id="GO:0016853">
    <property type="term" value="F:isomerase activity"/>
    <property type="evidence" value="ECO:0007669"/>
    <property type="project" value="UniProtKB-KW"/>
</dbReference>
<dbReference type="InterPro" id="IPR050312">
    <property type="entry name" value="IolE/XylAMocC-like"/>
</dbReference>
<dbReference type="EMBL" id="CBLX010000024">
    <property type="protein sequence ID" value="CDG40915.1"/>
    <property type="molecule type" value="Genomic_DNA"/>
</dbReference>
<evidence type="ECO:0000313" key="3">
    <source>
        <dbReference type="Proteomes" id="UP000027583"/>
    </source>
</evidence>
<evidence type="ECO:0000313" key="2">
    <source>
        <dbReference type="EMBL" id="CDG40915.1"/>
    </source>
</evidence>
<organism evidence="2 3">
    <name type="scientific">Asaia bogorensis</name>
    <dbReference type="NCBI Taxonomy" id="91915"/>
    <lineage>
        <taxon>Bacteria</taxon>
        <taxon>Pseudomonadati</taxon>
        <taxon>Pseudomonadota</taxon>
        <taxon>Alphaproteobacteria</taxon>
        <taxon>Acetobacterales</taxon>
        <taxon>Acetobacteraceae</taxon>
        <taxon>Asaia</taxon>
    </lineage>
</organism>
<dbReference type="eggNOG" id="COG1082">
    <property type="taxonomic scope" value="Bacteria"/>
</dbReference>
<keyword evidence="2" id="KW-0413">Isomerase</keyword>
<dbReference type="RefSeq" id="WP_035444437.1">
    <property type="nucleotide sequence ID" value="NZ_CBLX010000024.1"/>
</dbReference>
<protein>
    <submittedName>
        <fullName evidence="2">Inosose isomerase</fullName>
        <ecNumber evidence="2">5.3.99.-</ecNumber>
    </submittedName>
</protein>
<reference evidence="2 3" key="1">
    <citation type="journal article" date="2014" name="Genome Biol. Evol.">
        <title>Acetic acid bacteria genomes reveal functional traits for adaptation to life in insect guts.</title>
        <authorList>
            <person name="Chouaia B."/>
            <person name="Gaiarsa S."/>
            <person name="Crotti E."/>
            <person name="Comandatore F."/>
            <person name="Degli Esposti M."/>
            <person name="Ricci I."/>
            <person name="Alma A."/>
            <person name="Favia G."/>
            <person name="Bandi C."/>
            <person name="Daffonchio D."/>
        </authorList>
    </citation>
    <scope>NUCLEOTIDE SEQUENCE [LARGE SCALE GENOMIC DNA]</scope>
    <source>
        <strain evidence="2 3">SF2.1</strain>
    </source>
</reference>
<comment type="caution">
    <text evidence="2">The sequence shown here is derived from an EMBL/GenBank/DDBJ whole genome shotgun (WGS) entry which is preliminary data.</text>
</comment>
<name>A0A060QIX1_9PROT</name>